<dbReference type="Proteomes" id="UP000255317">
    <property type="component" value="Unassembled WGS sequence"/>
</dbReference>
<evidence type="ECO:0000313" key="2">
    <source>
        <dbReference type="Proteomes" id="UP000255317"/>
    </source>
</evidence>
<organism evidence="1 2">
    <name type="scientific">Marinirhabdus gelatinilytica</name>
    <dbReference type="NCBI Taxonomy" id="1703343"/>
    <lineage>
        <taxon>Bacteria</taxon>
        <taxon>Pseudomonadati</taxon>
        <taxon>Bacteroidota</taxon>
        <taxon>Flavobacteriia</taxon>
        <taxon>Flavobacteriales</taxon>
        <taxon>Flavobacteriaceae</taxon>
    </lineage>
</organism>
<sequence>MKTPQRFETAIHKLYTAFHNNSLHPQCCKQCAVGTLLDGKEFWKHLSDDHGSYQLNYVGRVHEAMGRTFNGYSPSQLLQIERAFLRGCGYQLPLHHSHFTPTQPKDTDVLFEGLQAAIQVLYAMEGLDYDTSHLYGIPSEKITAKAYSIQ</sequence>
<evidence type="ECO:0000313" key="1">
    <source>
        <dbReference type="EMBL" id="RDK88350.1"/>
    </source>
</evidence>
<keyword evidence="2" id="KW-1185">Reference proteome</keyword>
<protein>
    <recommendedName>
        <fullName evidence="3">Na(+)-translocating NADH-quinone reductase subunit F</fullName>
    </recommendedName>
</protein>
<proteinExistence type="predicted"/>
<gene>
    <name evidence="1" type="ORF">C8D94_101221</name>
</gene>
<comment type="caution">
    <text evidence="1">The sequence shown here is derived from an EMBL/GenBank/DDBJ whole genome shotgun (WGS) entry which is preliminary data.</text>
</comment>
<dbReference type="EMBL" id="QRAO01000001">
    <property type="protein sequence ID" value="RDK88350.1"/>
    <property type="molecule type" value="Genomic_DNA"/>
</dbReference>
<name>A0A370QJW5_9FLAO</name>
<accession>A0A370QJW5</accession>
<dbReference type="OrthoDB" id="1144234at2"/>
<dbReference type="AlphaFoldDB" id="A0A370QJW5"/>
<dbReference type="RefSeq" id="WP_115122065.1">
    <property type="nucleotide sequence ID" value="NZ_QRAO01000001.1"/>
</dbReference>
<reference evidence="1 2" key="1">
    <citation type="submission" date="2018-07" db="EMBL/GenBank/DDBJ databases">
        <title>Genomic Encyclopedia of Type Strains, Phase IV (KMG-IV): sequencing the most valuable type-strain genomes for metagenomic binning, comparative biology and taxonomic classification.</title>
        <authorList>
            <person name="Goeker M."/>
        </authorList>
    </citation>
    <scope>NUCLEOTIDE SEQUENCE [LARGE SCALE GENOMIC DNA]</scope>
    <source>
        <strain evidence="1 2">DSM 101478</strain>
    </source>
</reference>
<evidence type="ECO:0008006" key="3">
    <source>
        <dbReference type="Google" id="ProtNLM"/>
    </source>
</evidence>